<accession>A0A9Q9FGE5</accession>
<dbReference type="EC" id="2.3.1.30" evidence="3 10"/>
<evidence type="ECO:0000256" key="5">
    <source>
        <dbReference type="ARBA" id="ARBA00022605"/>
    </source>
</evidence>
<dbReference type="InterPro" id="IPR005881">
    <property type="entry name" value="Ser_O-AcTrfase"/>
</dbReference>
<dbReference type="FunFam" id="2.160.10.10:FF:000007">
    <property type="entry name" value="Serine acetyltransferase"/>
    <property type="match status" value="1"/>
</dbReference>
<dbReference type="InterPro" id="IPR042122">
    <property type="entry name" value="Ser_AcTrfase_N_sf"/>
</dbReference>
<dbReference type="NCBIfam" id="NF041874">
    <property type="entry name" value="EPS_EpsC"/>
    <property type="match status" value="1"/>
</dbReference>
<gene>
    <name evidence="11" type="primary">cysE</name>
    <name evidence="11" type="ORF">J0J70_11650</name>
</gene>
<dbReference type="GO" id="GO:0009001">
    <property type="term" value="F:serine O-acetyltransferase activity"/>
    <property type="evidence" value="ECO:0007669"/>
    <property type="project" value="UniProtKB-EC"/>
</dbReference>
<dbReference type="Gene3D" id="2.160.10.10">
    <property type="entry name" value="Hexapeptide repeat proteins"/>
    <property type="match status" value="1"/>
</dbReference>
<evidence type="ECO:0000256" key="8">
    <source>
        <dbReference type="ARBA" id="ARBA00023315"/>
    </source>
</evidence>
<keyword evidence="6 10" id="KW-0808">Transferase</keyword>
<dbReference type="GO" id="GO:0005737">
    <property type="term" value="C:cytoplasm"/>
    <property type="evidence" value="ECO:0007669"/>
    <property type="project" value="InterPro"/>
</dbReference>
<evidence type="ECO:0000256" key="9">
    <source>
        <dbReference type="ARBA" id="ARBA00049486"/>
    </source>
</evidence>
<evidence type="ECO:0000313" key="12">
    <source>
        <dbReference type="Proteomes" id="UP001058072"/>
    </source>
</evidence>
<keyword evidence="7" id="KW-0198">Cysteine biosynthesis</keyword>
<comment type="similarity">
    <text evidence="2 10">Belongs to the transferase hexapeptide repeat family.</text>
</comment>
<dbReference type="GO" id="GO:0006535">
    <property type="term" value="P:cysteine biosynthetic process from serine"/>
    <property type="evidence" value="ECO:0007669"/>
    <property type="project" value="InterPro"/>
</dbReference>
<dbReference type="Proteomes" id="UP001058072">
    <property type="component" value="Chromosome"/>
</dbReference>
<dbReference type="InterPro" id="IPR045304">
    <property type="entry name" value="LbH_SAT"/>
</dbReference>
<dbReference type="SUPFAM" id="SSF51161">
    <property type="entry name" value="Trimeric LpxA-like enzymes"/>
    <property type="match status" value="1"/>
</dbReference>
<dbReference type="Pfam" id="PF00132">
    <property type="entry name" value="Hexapep"/>
    <property type="match status" value="1"/>
</dbReference>
<dbReference type="EMBL" id="CP071250">
    <property type="protein sequence ID" value="UUF08215.1"/>
    <property type="molecule type" value="Genomic_DNA"/>
</dbReference>
<name>A0A9Q9FGE5_9FIRM</name>
<dbReference type="AlphaFoldDB" id="A0A9Q9FGE5"/>
<protein>
    <recommendedName>
        <fullName evidence="4 10">Serine acetyltransferase</fullName>
        <ecNumber evidence="3 10">2.3.1.30</ecNumber>
    </recommendedName>
</protein>
<proteinExistence type="inferred from homology"/>
<dbReference type="Gene3D" id="1.10.3130.10">
    <property type="entry name" value="serine acetyltransferase, domain 1"/>
    <property type="match status" value="1"/>
</dbReference>
<evidence type="ECO:0000256" key="7">
    <source>
        <dbReference type="ARBA" id="ARBA00023192"/>
    </source>
</evidence>
<evidence type="ECO:0000256" key="1">
    <source>
        <dbReference type="ARBA" id="ARBA00004876"/>
    </source>
</evidence>
<evidence type="ECO:0000313" key="11">
    <source>
        <dbReference type="EMBL" id="UUF08215.1"/>
    </source>
</evidence>
<evidence type="ECO:0000256" key="3">
    <source>
        <dbReference type="ARBA" id="ARBA00013266"/>
    </source>
</evidence>
<comment type="pathway">
    <text evidence="1">Amino-acid biosynthesis; L-cysteine biosynthesis; L-cysteine from L-serine: step 1/2.</text>
</comment>
<dbReference type="NCBIfam" id="TIGR01172">
    <property type="entry name" value="cysE"/>
    <property type="match status" value="1"/>
</dbReference>
<keyword evidence="5" id="KW-0028">Amino-acid biosynthesis</keyword>
<dbReference type="PANTHER" id="PTHR42811">
    <property type="entry name" value="SERINE ACETYLTRANSFERASE"/>
    <property type="match status" value="1"/>
</dbReference>
<dbReference type="InterPro" id="IPR001451">
    <property type="entry name" value="Hexapep"/>
</dbReference>
<evidence type="ECO:0000256" key="10">
    <source>
        <dbReference type="PIRNR" id="PIRNR000441"/>
    </source>
</evidence>
<dbReference type="CDD" id="cd03354">
    <property type="entry name" value="LbH_SAT"/>
    <property type="match status" value="1"/>
</dbReference>
<dbReference type="PIRSF" id="PIRSF000441">
    <property type="entry name" value="CysE"/>
    <property type="match status" value="1"/>
</dbReference>
<organism evidence="11 12">
    <name type="scientific">Turicibacter bilis</name>
    <dbReference type="NCBI Taxonomy" id="2735723"/>
    <lineage>
        <taxon>Bacteria</taxon>
        <taxon>Bacillati</taxon>
        <taxon>Bacillota</taxon>
        <taxon>Erysipelotrichia</taxon>
        <taxon>Erysipelotrichales</taxon>
        <taxon>Turicibacteraceae</taxon>
        <taxon>Turicibacter</taxon>
    </lineage>
</organism>
<reference evidence="11" key="1">
    <citation type="submission" date="2021-03" db="EMBL/GenBank/DDBJ databases">
        <title>Comparative Genomics and Metabolomics in the genus Turicibacter.</title>
        <authorList>
            <person name="Maki J."/>
            <person name="Looft T."/>
        </authorList>
    </citation>
    <scope>NUCLEOTIDE SEQUENCE</scope>
    <source>
        <strain evidence="11">ISU324</strain>
    </source>
</reference>
<evidence type="ECO:0000256" key="2">
    <source>
        <dbReference type="ARBA" id="ARBA00007274"/>
    </source>
</evidence>
<dbReference type="InterPro" id="IPR053376">
    <property type="entry name" value="Serine_acetyltransferase"/>
</dbReference>
<dbReference type="InterPro" id="IPR011004">
    <property type="entry name" value="Trimer_LpxA-like_sf"/>
</dbReference>
<sequence>MWDLCNFISSNFPAKTNQLLSRDSYDNNRNQVKKERGDVKEYFESIKRRDPAARNIIQIILLYPGVQAVFWYRIAHFLYIHHLKFIAELMMFIVRCCLNIEIHPAAQIGKRLFIDHGTGVVIGATSIIGDDVTMYHGVTLGGVGRGDVTGKRHPTVESNVTIGTGAKILGNITLGKGCIIGANAVVLKDVPPSKTSVGVPSIVKK</sequence>
<comment type="catalytic activity">
    <reaction evidence="9 10">
        <text>L-serine + acetyl-CoA = O-acetyl-L-serine + CoA</text>
        <dbReference type="Rhea" id="RHEA:24560"/>
        <dbReference type="ChEBI" id="CHEBI:33384"/>
        <dbReference type="ChEBI" id="CHEBI:57287"/>
        <dbReference type="ChEBI" id="CHEBI:57288"/>
        <dbReference type="ChEBI" id="CHEBI:58340"/>
        <dbReference type="EC" id="2.3.1.30"/>
    </reaction>
</comment>
<evidence type="ECO:0000256" key="4">
    <source>
        <dbReference type="ARBA" id="ARBA00018522"/>
    </source>
</evidence>
<evidence type="ECO:0000256" key="6">
    <source>
        <dbReference type="ARBA" id="ARBA00022679"/>
    </source>
</evidence>
<keyword evidence="8 10" id="KW-0012">Acyltransferase</keyword>